<dbReference type="Pfam" id="PF03123">
    <property type="entry name" value="CAT_RBD"/>
    <property type="match status" value="1"/>
</dbReference>
<reference evidence="14" key="1">
    <citation type="submission" date="2014-01" db="EMBL/GenBank/DDBJ databases">
        <authorList>
            <person name="Aslett M."/>
        </authorList>
    </citation>
    <scope>NUCLEOTIDE SEQUENCE</scope>
</reference>
<dbReference type="InterPro" id="IPR036650">
    <property type="entry name" value="CAT_RNA-bd_dom_sf"/>
</dbReference>
<feature type="transmembrane region" description="Helical" evidence="10">
    <location>
        <begin position="649"/>
        <end position="670"/>
    </location>
</feature>
<dbReference type="InterPro" id="IPR001279">
    <property type="entry name" value="Metallo-B-lactamas"/>
</dbReference>
<dbReference type="GO" id="GO:0015771">
    <property type="term" value="P:trehalose transport"/>
    <property type="evidence" value="ECO:0007669"/>
    <property type="project" value="TreeGrafter"/>
</dbReference>
<evidence type="ECO:0000256" key="10">
    <source>
        <dbReference type="SAM" id="Phobius"/>
    </source>
</evidence>
<dbReference type="InterPro" id="IPR050558">
    <property type="entry name" value="PTS_Sugar-Specific_Components"/>
</dbReference>
<dbReference type="PROSITE" id="PS00371">
    <property type="entry name" value="PTS_EIIA_TYPE_1_HIS"/>
    <property type="match status" value="1"/>
</dbReference>
<feature type="transmembrane region" description="Helical" evidence="10">
    <location>
        <begin position="498"/>
        <end position="515"/>
    </location>
</feature>
<dbReference type="InterPro" id="IPR036634">
    <property type="entry name" value="PRD_sf"/>
</dbReference>
<feature type="transmembrane region" description="Helical" evidence="10">
    <location>
        <begin position="438"/>
        <end position="460"/>
    </location>
</feature>
<dbReference type="FunFam" id="2.70.70.10:FF:000001">
    <property type="entry name" value="PTS system glucose-specific IIA component"/>
    <property type="match status" value="1"/>
</dbReference>
<dbReference type="SMART" id="SM00849">
    <property type="entry name" value="Lactamase_B"/>
    <property type="match status" value="1"/>
</dbReference>
<dbReference type="SUPFAM" id="SSF56281">
    <property type="entry name" value="Metallo-hydrolase/oxidoreductase"/>
    <property type="match status" value="1"/>
</dbReference>
<organism evidence="14 15">
    <name type="scientific">Trichuris trichiura</name>
    <name type="common">Whipworm</name>
    <name type="synonym">Trichocephalus trichiurus</name>
    <dbReference type="NCBI Taxonomy" id="36087"/>
    <lineage>
        <taxon>Eukaryota</taxon>
        <taxon>Metazoa</taxon>
        <taxon>Ecdysozoa</taxon>
        <taxon>Nematoda</taxon>
        <taxon>Enoplea</taxon>
        <taxon>Dorylaimia</taxon>
        <taxon>Trichinellida</taxon>
        <taxon>Trichuridae</taxon>
        <taxon>Trichuris</taxon>
    </lineage>
</organism>
<feature type="domain" description="PTS EIIC type-1" evidence="12">
    <location>
        <begin position="429"/>
        <end position="998"/>
    </location>
</feature>
<dbReference type="GO" id="GO:0009401">
    <property type="term" value="P:phosphoenolpyruvate-dependent sugar phosphotransferase system"/>
    <property type="evidence" value="ECO:0007669"/>
    <property type="project" value="UniProtKB-KW"/>
</dbReference>
<dbReference type="InterPro" id="IPR003352">
    <property type="entry name" value="PTS_EIIC"/>
</dbReference>
<evidence type="ECO:0000256" key="8">
    <source>
        <dbReference type="ARBA" id="ARBA00022989"/>
    </source>
</evidence>
<accession>A0A077ZDW2</accession>
<dbReference type="SUPFAM" id="SSF51261">
    <property type="entry name" value="Duplicated hybrid motif"/>
    <property type="match status" value="1"/>
</dbReference>
<proteinExistence type="predicted"/>
<dbReference type="GO" id="GO:0003723">
    <property type="term" value="F:RNA binding"/>
    <property type="evidence" value="ECO:0007669"/>
    <property type="project" value="InterPro"/>
</dbReference>
<dbReference type="Gene3D" id="2.30.24.10">
    <property type="entry name" value="CAT RNA-binding domain"/>
    <property type="match status" value="1"/>
</dbReference>
<keyword evidence="4" id="KW-0762">Sugar transport</keyword>
<dbReference type="PROSITE" id="PS51093">
    <property type="entry name" value="PTS_EIIA_TYPE_1"/>
    <property type="match status" value="1"/>
</dbReference>
<protein>
    <submittedName>
        <fullName evidence="14">CAT RBD and PRD and PTS EIIA 1 and PTS EIIC domai n containing protein</fullName>
    </submittedName>
</protein>
<dbReference type="NCBIfam" id="TIGR00830">
    <property type="entry name" value="PTBA"/>
    <property type="match status" value="1"/>
</dbReference>
<evidence type="ECO:0000256" key="1">
    <source>
        <dbReference type="ARBA" id="ARBA00004651"/>
    </source>
</evidence>
<dbReference type="SUPFAM" id="SSF50151">
    <property type="entry name" value="SacY-like RNA-binding domain"/>
    <property type="match status" value="1"/>
</dbReference>
<keyword evidence="8 10" id="KW-1133">Transmembrane helix</keyword>
<dbReference type="Gene3D" id="1.10.1790.10">
    <property type="entry name" value="PRD domain"/>
    <property type="match status" value="2"/>
</dbReference>
<dbReference type="Proteomes" id="UP000030665">
    <property type="component" value="Unassembled WGS sequence"/>
</dbReference>
<comment type="subcellular location">
    <subcellularLocation>
        <location evidence="1">Cell membrane</location>
        <topology evidence="1">Multi-pass membrane protein</topology>
    </subcellularLocation>
</comment>
<dbReference type="PROSITE" id="PS51103">
    <property type="entry name" value="PTS_EIIC_TYPE_1"/>
    <property type="match status" value="1"/>
</dbReference>
<dbReference type="PANTHER" id="PTHR30175:SF1">
    <property type="entry name" value="PTS SYSTEM ARBUTIN-, CELLOBIOSE-, AND SALICIN-SPECIFIC EIIBC COMPONENT-RELATED"/>
    <property type="match status" value="1"/>
</dbReference>
<evidence type="ECO:0000256" key="4">
    <source>
        <dbReference type="ARBA" id="ARBA00022597"/>
    </source>
</evidence>
<dbReference type="InterPro" id="IPR004341">
    <property type="entry name" value="CAT_RNA-bd_dom"/>
</dbReference>
<dbReference type="Pfam" id="PF00358">
    <property type="entry name" value="PTS_EIIA_1"/>
    <property type="match status" value="1"/>
</dbReference>
<evidence type="ECO:0000256" key="6">
    <source>
        <dbReference type="ARBA" id="ARBA00022683"/>
    </source>
</evidence>
<feature type="transmembrane region" description="Helical" evidence="10">
    <location>
        <begin position="574"/>
        <end position="599"/>
    </location>
</feature>
<evidence type="ECO:0000256" key="9">
    <source>
        <dbReference type="ARBA" id="ARBA00023136"/>
    </source>
</evidence>
<evidence type="ECO:0000256" key="2">
    <source>
        <dbReference type="ARBA" id="ARBA00022448"/>
    </source>
</evidence>
<dbReference type="PANTHER" id="PTHR30175">
    <property type="entry name" value="PHOSPHOTRANSFERASE SYSTEM TRANSPORT PROTEIN"/>
    <property type="match status" value="1"/>
</dbReference>
<feature type="domain" description="PTS EIIA type-1" evidence="11">
    <location>
        <begin position="19"/>
        <end position="123"/>
    </location>
</feature>
<dbReference type="InterPro" id="IPR013013">
    <property type="entry name" value="PTS_EIIC_1"/>
</dbReference>
<keyword evidence="9 10" id="KW-0472">Membrane</keyword>
<keyword evidence="7 10" id="KW-0812">Transmembrane</keyword>
<dbReference type="SMART" id="SM01061">
    <property type="entry name" value="CAT_RBD"/>
    <property type="match status" value="1"/>
</dbReference>
<dbReference type="Gene3D" id="3.60.15.10">
    <property type="entry name" value="Ribonuclease Z/Hydroxyacylglutathione hydrolase-like"/>
    <property type="match status" value="1"/>
</dbReference>
<evidence type="ECO:0000256" key="5">
    <source>
        <dbReference type="ARBA" id="ARBA00022679"/>
    </source>
</evidence>
<feature type="transmembrane region" description="Helical" evidence="10">
    <location>
        <begin position="682"/>
        <end position="708"/>
    </location>
</feature>
<dbReference type="Pfam" id="PF00753">
    <property type="entry name" value="Lactamase_B"/>
    <property type="match status" value="1"/>
</dbReference>
<dbReference type="AlphaFoldDB" id="A0A077ZDW2"/>
<evidence type="ECO:0000313" key="15">
    <source>
        <dbReference type="Proteomes" id="UP000030665"/>
    </source>
</evidence>
<keyword evidence="6" id="KW-0598">Phosphotransferase system</keyword>
<evidence type="ECO:0000313" key="14">
    <source>
        <dbReference type="EMBL" id="CDW57688.1"/>
    </source>
</evidence>
<dbReference type="Pfam" id="PF00874">
    <property type="entry name" value="PRD"/>
    <property type="match status" value="2"/>
</dbReference>
<evidence type="ECO:0000256" key="3">
    <source>
        <dbReference type="ARBA" id="ARBA00022475"/>
    </source>
</evidence>
<keyword evidence="3" id="KW-1003">Cell membrane</keyword>
<keyword evidence="15" id="KW-1185">Reference proteome</keyword>
<dbReference type="GO" id="GO:0005886">
    <property type="term" value="C:plasma membrane"/>
    <property type="evidence" value="ECO:0007669"/>
    <property type="project" value="UniProtKB-SubCell"/>
</dbReference>
<feature type="domain" description="PRD" evidence="13">
    <location>
        <begin position="199"/>
        <end position="304"/>
    </location>
</feature>
<dbReference type="GO" id="GO:0008982">
    <property type="term" value="F:protein-N(PI)-phosphohistidine-sugar phosphotransferase activity"/>
    <property type="evidence" value="ECO:0007669"/>
    <property type="project" value="InterPro"/>
</dbReference>
<dbReference type="InterPro" id="IPR036866">
    <property type="entry name" value="RibonucZ/Hydroxyglut_hydro"/>
</dbReference>
<keyword evidence="2" id="KW-0813">Transport</keyword>
<reference evidence="14" key="2">
    <citation type="submission" date="2014-03" db="EMBL/GenBank/DDBJ databases">
        <title>The whipworm genome and dual-species transcriptomics of an intimate host-pathogen interaction.</title>
        <authorList>
            <person name="Foth B.J."/>
            <person name="Tsai I.J."/>
            <person name="Reid A.J."/>
            <person name="Bancroft A.J."/>
            <person name="Nichol S."/>
            <person name="Tracey A."/>
            <person name="Holroyd N."/>
            <person name="Cotton J.A."/>
            <person name="Stanley E.J."/>
            <person name="Zarowiecki M."/>
            <person name="Liu J.Z."/>
            <person name="Huckvale T."/>
            <person name="Cooper P.J."/>
            <person name="Grencis R.K."/>
            <person name="Berriman M."/>
        </authorList>
    </citation>
    <scope>NUCLEOTIDE SEQUENCE [LARGE SCALE GENOMIC DNA]</scope>
</reference>
<feature type="transmembrane region" description="Helical" evidence="10">
    <location>
        <begin position="536"/>
        <end position="554"/>
    </location>
</feature>
<dbReference type="EMBL" id="HG806199">
    <property type="protein sequence ID" value="CDW57688.1"/>
    <property type="molecule type" value="Genomic_DNA"/>
</dbReference>
<gene>
    <name evidence="14" type="ORF">TTRE_0000598101</name>
</gene>
<evidence type="ECO:0000259" key="13">
    <source>
        <dbReference type="PROSITE" id="PS51372"/>
    </source>
</evidence>
<dbReference type="InterPro" id="IPR011608">
    <property type="entry name" value="PRD"/>
</dbReference>
<sequence>MDLLSPVTGELKAIESVDDEVFSAKILGDGVAISPMEQRITAPVAAEVTAVFPTGHAIGLRTKDGVEILLHLGVDTVELDGKFFQSKVKVNQWVHAGDLLVEMDYSSIHEAGYDTDVMVIITNAAGKVIEKKSLLKKVNEATPILTINLDQNGAEIIVKGKGIAFGKKPGQEADESKTEKVFTLDTKETIRQYQDIIMEISDDIIELTEEIIEVIKNGTKKTINDKIHITLTDHISNLLERMALGITFDSSLLWNVQALYPEEYQLAVKAVAMIKEHVDLPIPSDEANFIAIHIVNSEMDLEIQETVGITETINQVMNVIEEDMDARIALEHSDLDRARFALHLRFLLQRIVQDGMLQYDKSDHMMEMLMKEYPQQAACVTKIMQVISEKYQKEIEVTKLLPAAGEEESDEHTAKGRKDGKAIFNQVLDYLSGSLTPLIPILLVASLCKTVGVVLGPSMLSVVTEKSDIYQLFTFVGDAGFYFLPVFIGWSASRKLKTSIPIGMLLGAVLLYPSFMQMAEDGVKFSVYGLPTMLQNYSSTVLPMILTIVAMSFVEKFWKKFTPDVLKVFMIPFGTLLVMIPLTLVVFGPLGGFIGVYIGEALIALNTFARPLAVCVVGATFAFIVMTGMHPVLFTYLFTTFPTLGYDNFLMPGILASSWAATGVALACVFKFKSKEKKTLTFGYVITWFLGGVGVISGAITGLVAGILNLTGHVLNISNGIYGDRERLMYFSTEKVTQRIFRIRTDFEVCAYYIQGEKSGALLDTGLGCGDLKSFVDDLATTEYTVILSHGHCDHAGGSSQFEEVYLSPLDEELEKKHCSKAFRIQEIQAAPTPLPETWRSEQVLPQRTSGFKQLTEEMVFDLGGVTIELMLVPGHTKGMMVFLIPEEEVAVFGDACGENTLICFPESVSIAEHYKALNKLKQWDGRYNRIIRNHGTFESAIHLLDNNIELCEKVLAASDARLPIEVHGVKAFAAKDRSREMTEKEQTGNIVYTLDKL</sequence>
<name>A0A077ZDW2_TRITR</name>
<dbReference type="Pfam" id="PF02378">
    <property type="entry name" value="PTS_EIIC"/>
    <property type="match status" value="1"/>
</dbReference>
<feature type="transmembrane region" description="Helical" evidence="10">
    <location>
        <begin position="472"/>
        <end position="492"/>
    </location>
</feature>
<dbReference type="InterPro" id="IPR011055">
    <property type="entry name" value="Dup_hybrid_motif"/>
</dbReference>
<evidence type="ECO:0000259" key="11">
    <source>
        <dbReference type="PROSITE" id="PS51093"/>
    </source>
</evidence>
<evidence type="ECO:0000259" key="12">
    <source>
        <dbReference type="PROSITE" id="PS51103"/>
    </source>
</evidence>
<dbReference type="GO" id="GO:0006355">
    <property type="term" value="P:regulation of DNA-templated transcription"/>
    <property type="evidence" value="ECO:0007669"/>
    <property type="project" value="InterPro"/>
</dbReference>
<dbReference type="STRING" id="36087.A0A077ZDW2"/>
<dbReference type="OrthoDB" id="17458at2759"/>
<dbReference type="Gene3D" id="2.70.70.10">
    <property type="entry name" value="Glucose Permease (Domain IIA)"/>
    <property type="match status" value="1"/>
</dbReference>
<feature type="domain" description="PRD" evidence="13">
    <location>
        <begin position="305"/>
        <end position="417"/>
    </location>
</feature>
<evidence type="ECO:0000256" key="7">
    <source>
        <dbReference type="ARBA" id="ARBA00022692"/>
    </source>
</evidence>
<dbReference type="SUPFAM" id="SSF63520">
    <property type="entry name" value="PTS-regulatory domain, PRD"/>
    <property type="match status" value="2"/>
</dbReference>
<dbReference type="InterPro" id="IPR001127">
    <property type="entry name" value="PTS_EIIA_1_perm"/>
</dbReference>
<keyword evidence="5" id="KW-0808">Transferase</keyword>
<feature type="transmembrane region" description="Helical" evidence="10">
    <location>
        <begin position="611"/>
        <end position="637"/>
    </location>
</feature>
<dbReference type="PROSITE" id="PS51372">
    <property type="entry name" value="PRD_2"/>
    <property type="match status" value="2"/>
</dbReference>
<dbReference type="GO" id="GO:0090589">
    <property type="term" value="F:protein-phosphocysteine-trehalose phosphotransferase system transporter activity"/>
    <property type="evidence" value="ECO:0007669"/>
    <property type="project" value="TreeGrafter"/>
</dbReference>